<evidence type="ECO:0000256" key="5">
    <source>
        <dbReference type="ARBA" id="ARBA00022989"/>
    </source>
</evidence>
<evidence type="ECO:0000256" key="1">
    <source>
        <dbReference type="ARBA" id="ARBA00004651"/>
    </source>
</evidence>
<dbReference type="EMBL" id="CP014672">
    <property type="protein sequence ID" value="ANW99749.1"/>
    <property type="molecule type" value="Genomic_DNA"/>
</dbReference>
<proteinExistence type="predicted"/>
<dbReference type="Pfam" id="PF00953">
    <property type="entry name" value="Glycos_transf_4"/>
    <property type="match status" value="1"/>
</dbReference>
<evidence type="ECO:0000313" key="11">
    <source>
        <dbReference type="Proteomes" id="UP000092971"/>
    </source>
</evidence>
<feature type="transmembrane region" description="Helical" evidence="9">
    <location>
        <begin position="308"/>
        <end position="327"/>
    </location>
</feature>
<feature type="transmembrane region" description="Helical" evidence="9">
    <location>
        <begin position="6"/>
        <end position="28"/>
    </location>
</feature>
<evidence type="ECO:0000313" key="10">
    <source>
        <dbReference type="EMBL" id="ANW99749.1"/>
    </source>
</evidence>
<evidence type="ECO:0000256" key="7">
    <source>
        <dbReference type="PIRSR" id="PIRSR600715-1"/>
    </source>
</evidence>
<feature type="transmembrane region" description="Helical" evidence="9">
    <location>
        <begin position="202"/>
        <end position="221"/>
    </location>
</feature>
<feature type="transmembrane region" description="Helical" evidence="9">
    <location>
        <begin position="253"/>
        <end position="278"/>
    </location>
</feature>
<dbReference type="CDD" id="cd06853">
    <property type="entry name" value="GT_WecA_like"/>
    <property type="match status" value="1"/>
</dbReference>
<evidence type="ECO:0000256" key="6">
    <source>
        <dbReference type="ARBA" id="ARBA00023136"/>
    </source>
</evidence>
<dbReference type="GO" id="GO:0009103">
    <property type="term" value="P:lipopolysaccharide biosynthetic process"/>
    <property type="evidence" value="ECO:0007669"/>
    <property type="project" value="TreeGrafter"/>
</dbReference>
<evidence type="ECO:0000256" key="3">
    <source>
        <dbReference type="ARBA" id="ARBA00022679"/>
    </source>
</evidence>
<dbReference type="GO" id="GO:0046872">
    <property type="term" value="F:metal ion binding"/>
    <property type="evidence" value="ECO:0007669"/>
    <property type="project" value="UniProtKB-KW"/>
</dbReference>
<evidence type="ECO:0000256" key="4">
    <source>
        <dbReference type="ARBA" id="ARBA00022692"/>
    </source>
</evidence>
<keyword evidence="2" id="KW-1003">Cell membrane</keyword>
<evidence type="ECO:0000256" key="8">
    <source>
        <dbReference type="SAM" id="MobiDB-lite"/>
    </source>
</evidence>
<feature type="transmembrane region" description="Helical" evidence="9">
    <location>
        <begin position="333"/>
        <end position="353"/>
    </location>
</feature>
<feature type="transmembrane region" description="Helical" evidence="9">
    <location>
        <begin position="49"/>
        <end position="66"/>
    </location>
</feature>
<accession>A0A1B1YG64</accession>
<organism evidence="10 11">
    <name type="scientific">Thermoclostridium stercorarium subsp. thermolacticum DSM 2910</name>
    <dbReference type="NCBI Taxonomy" id="1121336"/>
    <lineage>
        <taxon>Bacteria</taxon>
        <taxon>Bacillati</taxon>
        <taxon>Bacillota</taxon>
        <taxon>Clostridia</taxon>
        <taxon>Eubacteriales</taxon>
        <taxon>Oscillospiraceae</taxon>
        <taxon>Thermoclostridium</taxon>
    </lineage>
</organism>
<gene>
    <name evidence="10" type="ORF">CSTERTH_12265</name>
</gene>
<dbReference type="PANTHER" id="PTHR22926">
    <property type="entry name" value="PHOSPHO-N-ACETYLMURAMOYL-PENTAPEPTIDE-TRANSFERASE"/>
    <property type="match status" value="1"/>
</dbReference>
<protein>
    <submittedName>
        <fullName evidence="10">Undecaprenyl-phosphate alpha-N-acetylglucosaminyl 1-phosphate transferase</fullName>
    </submittedName>
</protein>
<keyword evidence="7" id="KW-0479">Metal-binding</keyword>
<keyword evidence="3 10" id="KW-0808">Transferase</keyword>
<feature type="transmembrane region" description="Helical" evidence="9">
    <location>
        <begin position="151"/>
        <end position="170"/>
    </location>
</feature>
<dbReference type="GO" id="GO:0005886">
    <property type="term" value="C:plasma membrane"/>
    <property type="evidence" value="ECO:0007669"/>
    <property type="project" value="UniProtKB-SubCell"/>
</dbReference>
<feature type="transmembrane region" description="Helical" evidence="9">
    <location>
        <begin position="116"/>
        <end position="136"/>
    </location>
</feature>
<dbReference type="GO" id="GO:0016780">
    <property type="term" value="F:phosphotransferase activity, for other substituted phosphate groups"/>
    <property type="evidence" value="ECO:0007669"/>
    <property type="project" value="InterPro"/>
</dbReference>
<keyword evidence="7" id="KW-0460">Magnesium</keyword>
<dbReference type="Proteomes" id="UP000092971">
    <property type="component" value="Chromosome"/>
</dbReference>
<feature type="transmembrane region" description="Helical" evidence="9">
    <location>
        <begin position="177"/>
        <end position="196"/>
    </location>
</feature>
<name>A0A1B1YG64_THEST</name>
<dbReference type="PANTHER" id="PTHR22926:SF3">
    <property type="entry name" value="UNDECAPRENYL-PHOSPHATE ALPHA-N-ACETYLGLUCOSAMINYL 1-PHOSPHATE TRANSFERASE"/>
    <property type="match status" value="1"/>
</dbReference>
<dbReference type="InterPro" id="IPR000715">
    <property type="entry name" value="Glycosyl_transferase_4"/>
</dbReference>
<feature type="transmembrane region" description="Helical" evidence="9">
    <location>
        <begin position="86"/>
        <end position="104"/>
    </location>
</feature>
<feature type="binding site" evidence="7">
    <location>
        <position position="169"/>
    </location>
    <ligand>
        <name>Mg(2+)</name>
        <dbReference type="ChEBI" id="CHEBI:18420"/>
    </ligand>
</feature>
<evidence type="ECO:0000256" key="9">
    <source>
        <dbReference type="SAM" id="Phobius"/>
    </source>
</evidence>
<comment type="subcellular location">
    <subcellularLocation>
        <location evidence="1">Cell membrane</location>
        <topology evidence="1">Multi-pass membrane protein</topology>
    </subcellularLocation>
</comment>
<dbReference type="RefSeq" id="WP_054632560.1">
    <property type="nucleotide sequence ID" value="NZ_CP014672.1"/>
</dbReference>
<dbReference type="InterPro" id="IPR018480">
    <property type="entry name" value="PNAcMuramoyl-5peptid_Trfase_CS"/>
</dbReference>
<keyword evidence="5 9" id="KW-1133">Transmembrane helix</keyword>
<evidence type="ECO:0000256" key="2">
    <source>
        <dbReference type="ARBA" id="ARBA00022475"/>
    </source>
</evidence>
<dbReference type="AlphaFoldDB" id="A0A1B1YG64"/>
<comment type="cofactor">
    <cofactor evidence="7">
        <name>Mg(2+)</name>
        <dbReference type="ChEBI" id="CHEBI:18420"/>
    </cofactor>
</comment>
<dbReference type="GO" id="GO:0071555">
    <property type="term" value="P:cell wall organization"/>
    <property type="evidence" value="ECO:0007669"/>
    <property type="project" value="TreeGrafter"/>
</dbReference>
<sequence>MVEYEYIIPFAIALIVSFFTCPIAKKIAVRLNAIDVPKDDRRMHKKPTALMGGLAVIAGFLVSVFYEFLVYQPDELIKWLSDISPMKLIGFFVALIIIVAMGIIDDIHPLSAKVKFPVQLVAAAIVVFTGTKIKYFTISVKDIKYVSIDETISVILSIFWIVGITNAINLIDGLDGLAAGVTGIASLSLFVVAVMMAPDIHAVFAVLYVALAGAVMGFLPYNFNPAKIFIGSTGAYFLGFIMSVISIEGATKAYTALTMVVSLIALGLPIFDTAFAIIRRVINRKPIGQADRGHIHHRLVDMGISPKYSVTILYVVSGALGLVSILLANKGLLPAIILVVIISVFVVAGARYLSEIIGDKQNEEITERIHDDGEEKKKAHDQTRKYTHEQAEKP</sequence>
<keyword evidence="4 9" id="KW-0812">Transmembrane</keyword>
<feature type="region of interest" description="Disordered" evidence="8">
    <location>
        <begin position="367"/>
        <end position="394"/>
    </location>
</feature>
<dbReference type="PROSITE" id="PS01348">
    <property type="entry name" value="MRAY_2"/>
    <property type="match status" value="1"/>
</dbReference>
<dbReference type="GO" id="GO:0044038">
    <property type="term" value="P:cell wall macromolecule biosynthetic process"/>
    <property type="evidence" value="ECO:0007669"/>
    <property type="project" value="TreeGrafter"/>
</dbReference>
<reference evidence="10 11" key="1">
    <citation type="submission" date="2016-02" db="EMBL/GenBank/DDBJ databases">
        <title>Comparison of Clostridium stercorarium subspecies using comparative genomics and transcriptomics.</title>
        <authorList>
            <person name="Schellenberg J."/>
            <person name="Thallinger G."/>
            <person name="Levin D.B."/>
            <person name="Zhang X."/>
            <person name="Alvare G."/>
            <person name="Fristensky B."/>
            <person name="Sparling R."/>
        </authorList>
    </citation>
    <scope>NUCLEOTIDE SEQUENCE [LARGE SCALE GENOMIC DNA]</scope>
    <source>
        <strain evidence="10 11">DSM 2910</strain>
    </source>
</reference>
<feature type="transmembrane region" description="Helical" evidence="9">
    <location>
        <begin position="228"/>
        <end position="247"/>
    </location>
</feature>
<keyword evidence="6 9" id="KW-0472">Membrane</keyword>